<dbReference type="Gene3D" id="3.40.462.20">
    <property type="match status" value="1"/>
</dbReference>
<comment type="caution">
    <text evidence="4">The sequence shown here is derived from an EMBL/GenBank/DDBJ whole genome shotgun (WGS) entry which is preliminary data.</text>
</comment>
<dbReference type="GO" id="GO:0016491">
    <property type="term" value="F:oxidoreductase activity"/>
    <property type="evidence" value="ECO:0007669"/>
    <property type="project" value="InterPro"/>
</dbReference>
<evidence type="ECO:0000256" key="1">
    <source>
        <dbReference type="ARBA" id="ARBA00022630"/>
    </source>
</evidence>
<name>A0A3S3MWU1_9MAGN</name>
<proteinExistence type="predicted"/>
<evidence type="ECO:0000313" key="5">
    <source>
        <dbReference type="Proteomes" id="UP000283530"/>
    </source>
</evidence>
<evidence type="ECO:0000313" key="4">
    <source>
        <dbReference type="EMBL" id="RWR87742.1"/>
    </source>
</evidence>
<dbReference type="AlphaFoldDB" id="A0A3S3MWU1"/>
<gene>
    <name evidence="4" type="ORF">CKAN_01669800</name>
</gene>
<dbReference type="GO" id="GO:0050660">
    <property type="term" value="F:flavin adenine dinucleotide binding"/>
    <property type="evidence" value="ECO:0007669"/>
    <property type="project" value="InterPro"/>
</dbReference>
<keyword evidence="1" id="KW-0285">Flavoprotein</keyword>
<evidence type="ECO:0000259" key="3">
    <source>
        <dbReference type="Pfam" id="PF08031"/>
    </source>
</evidence>
<dbReference type="Proteomes" id="UP000283530">
    <property type="component" value="Unassembled WGS sequence"/>
</dbReference>
<accession>A0A3S3MWU1</accession>
<dbReference type="InterPro" id="IPR012951">
    <property type="entry name" value="BBE"/>
</dbReference>
<feature type="domain" description="Berberine/berberine-like" evidence="3">
    <location>
        <begin position="80"/>
        <end position="139"/>
    </location>
</feature>
<organism evidence="4 5">
    <name type="scientific">Cinnamomum micranthum f. kanehirae</name>
    <dbReference type="NCBI Taxonomy" id="337451"/>
    <lineage>
        <taxon>Eukaryota</taxon>
        <taxon>Viridiplantae</taxon>
        <taxon>Streptophyta</taxon>
        <taxon>Embryophyta</taxon>
        <taxon>Tracheophyta</taxon>
        <taxon>Spermatophyta</taxon>
        <taxon>Magnoliopsida</taxon>
        <taxon>Magnoliidae</taxon>
        <taxon>Laurales</taxon>
        <taxon>Lauraceae</taxon>
        <taxon>Cinnamomum</taxon>
    </lineage>
</organism>
<evidence type="ECO:0000256" key="2">
    <source>
        <dbReference type="ARBA" id="ARBA00022827"/>
    </source>
</evidence>
<dbReference type="Pfam" id="PF08031">
    <property type="entry name" value="BBE"/>
    <property type="match status" value="1"/>
</dbReference>
<keyword evidence="2" id="KW-0274">FAD</keyword>
<dbReference type="OrthoDB" id="407275at2759"/>
<reference evidence="4 5" key="1">
    <citation type="journal article" date="2019" name="Nat. Plants">
        <title>Stout camphor tree genome fills gaps in understanding of flowering plant genome evolution.</title>
        <authorList>
            <person name="Chaw S.M."/>
            <person name="Liu Y.C."/>
            <person name="Wu Y.W."/>
            <person name="Wang H.Y."/>
            <person name="Lin C.I."/>
            <person name="Wu C.S."/>
            <person name="Ke H.M."/>
            <person name="Chang L.Y."/>
            <person name="Hsu C.Y."/>
            <person name="Yang H.T."/>
            <person name="Sudianto E."/>
            <person name="Hsu M.H."/>
            <person name="Wu K.P."/>
            <person name="Wang L.N."/>
            <person name="Leebens-Mack J.H."/>
            <person name="Tsai I.J."/>
        </authorList>
    </citation>
    <scope>NUCLEOTIDE SEQUENCE [LARGE SCALE GENOMIC DNA]</scope>
    <source>
        <strain evidence="5">cv. Chaw 1501</strain>
        <tissue evidence="4">Young leaves</tissue>
    </source>
</reference>
<dbReference type="Gene3D" id="3.30.465.10">
    <property type="match status" value="1"/>
</dbReference>
<protein>
    <submittedName>
        <fullName evidence="4">Reticuline oxidase</fullName>
    </submittedName>
</protein>
<dbReference type="PANTHER" id="PTHR32448">
    <property type="entry name" value="OS08G0158400 PROTEIN"/>
    <property type="match status" value="1"/>
</dbReference>
<dbReference type="InterPro" id="IPR016169">
    <property type="entry name" value="FAD-bd_PCMH_sub2"/>
</dbReference>
<keyword evidence="5" id="KW-1185">Reference proteome</keyword>
<dbReference type="EMBL" id="QPKB01000006">
    <property type="protein sequence ID" value="RWR87742.1"/>
    <property type="molecule type" value="Genomic_DNA"/>
</dbReference>
<dbReference type="STRING" id="337451.A0A3S3MWU1"/>
<sequence length="153" mass="17453">MNTIGTQPKGHVIFDAYGRMMSRIESNALPFPHRDGNLYGIQYLVHWDEEDDGRSGEYIHWLQTFYHHMGPFASKGPRAAYVNYVDLDLGVFNGSTKHNAVETARAWGEKYFLQNYDRLVLAKTLIDPKKVFNNPQSIPPSSLVSAAPYLYNI</sequence>